<evidence type="ECO:0000313" key="2">
    <source>
        <dbReference type="EMBL" id="EOY14041.1"/>
    </source>
</evidence>
<proteinExistence type="predicted"/>
<dbReference type="AlphaFoldDB" id="A0A061FAI2"/>
<keyword evidence="1" id="KW-1133">Transmembrane helix</keyword>
<evidence type="ECO:0000313" key="3">
    <source>
        <dbReference type="Proteomes" id="UP000026915"/>
    </source>
</evidence>
<sequence length="45" mass="4962">SLHISPKPTSVSNHRKQSILLAESIFPLFLSVGISVELKIFLLSN</sequence>
<evidence type="ECO:0000256" key="1">
    <source>
        <dbReference type="SAM" id="Phobius"/>
    </source>
</evidence>
<dbReference type="Gramene" id="EOY14041">
    <property type="protein sequence ID" value="EOY14041"/>
    <property type="gene ID" value="TCM_033178"/>
</dbReference>
<feature type="non-terminal residue" evidence="2">
    <location>
        <position position="1"/>
    </location>
</feature>
<organism evidence="2 3">
    <name type="scientific">Theobroma cacao</name>
    <name type="common">Cacao</name>
    <name type="synonym">Cocoa</name>
    <dbReference type="NCBI Taxonomy" id="3641"/>
    <lineage>
        <taxon>Eukaryota</taxon>
        <taxon>Viridiplantae</taxon>
        <taxon>Streptophyta</taxon>
        <taxon>Embryophyta</taxon>
        <taxon>Tracheophyta</taxon>
        <taxon>Spermatophyta</taxon>
        <taxon>Magnoliopsida</taxon>
        <taxon>eudicotyledons</taxon>
        <taxon>Gunneridae</taxon>
        <taxon>Pentapetalae</taxon>
        <taxon>rosids</taxon>
        <taxon>malvids</taxon>
        <taxon>Malvales</taxon>
        <taxon>Malvaceae</taxon>
        <taxon>Byttnerioideae</taxon>
        <taxon>Theobroma</taxon>
    </lineage>
</organism>
<name>A0A061FAI2_THECC</name>
<keyword evidence="1" id="KW-0472">Membrane</keyword>
<keyword evidence="1" id="KW-0812">Transmembrane</keyword>
<dbReference type="InParanoid" id="A0A061FAI2"/>
<dbReference type="HOGENOM" id="CLU_3210449_0_0_1"/>
<accession>A0A061FAI2</accession>
<dbReference type="EMBL" id="CM001885">
    <property type="protein sequence ID" value="EOY14041.1"/>
    <property type="molecule type" value="Genomic_DNA"/>
</dbReference>
<keyword evidence="3" id="KW-1185">Reference proteome</keyword>
<gene>
    <name evidence="2" type="ORF">TCM_033178</name>
</gene>
<protein>
    <submittedName>
        <fullName evidence="2">Uncharacterized protein isoform 2</fullName>
    </submittedName>
</protein>
<feature type="transmembrane region" description="Helical" evidence="1">
    <location>
        <begin position="20"/>
        <end position="42"/>
    </location>
</feature>
<reference evidence="2 3" key="1">
    <citation type="journal article" date="2013" name="Genome Biol.">
        <title>The genome sequence of the most widely cultivated cacao type and its use to identify candidate genes regulating pod color.</title>
        <authorList>
            <person name="Motamayor J.C."/>
            <person name="Mockaitis K."/>
            <person name="Schmutz J."/>
            <person name="Haiminen N."/>
            <person name="Iii D.L."/>
            <person name="Cornejo O."/>
            <person name="Findley S.D."/>
            <person name="Zheng P."/>
            <person name="Utro F."/>
            <person name="Royaert S."/>
            <person name="Saski C."/>
            <person name="Jenkins J."/>
            <person name="Podicheti R."/>
            <person name="Zhao M."/>
            <person name="Scheffler B.E."/>
            <person name="Stack J.C."/>
            <person name="Feltus F.A."/>
            <person name="Mustiga G.M."/>
            <person name="Amores F."/>
            <person name="Phillips W."/>
            <person name="Marelli J.P."/>
            <person name="May G.D."/>
            <person name="Shapiro H."/>
            <person name="Ma J."/>
            <person name="Bustamante C.D."/>
            <person name="Schnell R.J."/>
            <person name="Main D."/>
            <person name="Gilbert D."/>
            <person name="Parida L."/>
            <person name="Kuhn D.N."/>
        </authorList>
    </citation>
    <scope>NUCLEOTIDE SEQUENCE [LARGE SCALE GENOMIC DNA]</scope>
    <source>
        <strain evidence="3">cv. Matina 1-6</strain>
    </source>
</reference>
<dbReference type="Proteomes" id="UP000026915">
    <property type="component" value="Chromosome 7"/>
</dbReference>